<reference evidence="3 4" key="1">
    <citation type="journal article" date="2016" name="Int. J. Syst. Evol. Microbiol.">
        <title>Descriptions of Anaerotaenia torta gen. nov., sp. nov. and Anaerocolumna cellulosilytica gen. nov., sp. nov. isolated from a methanogenic reactor of cattle waste.</title>
        <authorList>
            <person name="Uek A."/>
            <person name="Ohtaki Y."/>
            <person name="Kaku N."/>
            <person name="Ueki K."/>
        </authorList>
    </citation>
    <scope>NUCLEOTIDE SEQUENCE [LARGE SCALE GENOMIC DNA]</scope>
    <source>
        <strain evidence="3 4">SN021</strain>
    </source>
</reference>
<feature type="signal peptide" evidence="2">
    <location>
        <begin position="1"/>
        <end position="23"/>
    </location>
</feature>
<dbReference type="EMBL" id="AP023367">
    <property type="protein sequence ID" value="BCJ95117.1"/>
    <property type="molecule type" value="Genomic_DNA"/>
</dbReference>
<sequence>MKIKIVRQMCLSAALILALTTTACSPARNKSIDGSAGDMFSENIELQNSDTEVETKNSETVSDSILQPTDTPKGEKGTGQPAPVASIEVPIYTINQNTQEVESVVALVPENSELTPELIVDLVIDSFDDRLISVGIENVTTDKDTVIVSFLNDYAPLINVGSGVETTILDAIAQSLVDNLKDEYPKVIFRVEGKEYSSGHYLFGLNEVYLDGTKTK</sequence>
<organism evidence="3 4">
    <name type="scientific">Anaerocolumna cellulosilytica</name>
    <dbReference type="NCBI Taxonomy" id="433286"/>
    <lineage>
        <taxon>Bacteria</taxon>
        <taxon>Bacillati</taxon>
        <taxon>Bacillota</taxon>
        <taxon>Clostridia</taxon>
        <taxon>Lachnospirales</taxon>
        <taxon>Lachnospiraceae</taxon>
        <taxon>Anaerocolumna</taxon>
    </lineage>
</organism>
<feature type="chain" id="PRO_5043658154" evidence="2">
    <location>
        <begin position="24"/>
        <end position="216"/>
    </location>
</feature>
<evidence type="ECO:0000256" key="1">
    <source>
        <dbReference type="SAM" id="MobiDB-lite"/>
    </source>
</evidence>
<dbReference type="AlphaFoldDB" id="A0A6S6R4W7"/>
<proteinExistence type="predicted"/>
<keyword evidence="2" id="KW-0732">Signal</keyword>
<evidence type="ECO:0000256" key="2">
    <source>
        <dbReference type="SAM" id="SignalP"/>
    </source>
</evidence>
<evidence type="ECO:0000313" key="4">
    <source>
        <dbReference type="Proteomes" id="UP000515561"/>
    </source>
</evidence>
<name>A0A6S6R4W7_9FIRM</name>
<dbReference type="PROSITE" id="PS51257">
    <property type="entry name" value="PROKAR_LIPOPROTEIN"/>
    <property type="match status" value="1"/>
</dbReference>
<feature type="region of interest" description="Disordered" evidence="1">
    <location>
        <begin position="47"/>
        <end position="82"/>
    </location>
</feature>
<dbReference type="Proteomes" id="UP000515561">
    <property type="component" value="Chromosome"/>
</dbReference>
<accession>A0A6S6R4W7</accession>
<keyword evidence="4" id="KW-1185">Reference proteome</keyword>
<evidence type="ECO:0000313" key="3">
    <source>
        <dbReference type="EMBL" id="BCJ95117.1"/>
    </source>
</evidence>
<feature type="compositionally biased region" description="Polar residues" evidence="1">
    <location>
        <begin position="58"/>
        <end position="70"/>
    </location>
</feature>
<dbReference type="KEGG" id="acel:acsn021_26860"/>
<protein>
    <submittedName>
        <fullName evidence="3">Uncharacterized protein</fullName>
    </submittedName>
</protein>
<dbReference type="RefSeq" id="WP_184095045.1">
    <property type="nucleotide sequence ID" value="NZ_AP023367.1"/>
</dbReference>
<gene>
    <name evidence="3" type="ORF">acsn021_26860</name>
</gene>